<dbReference type="SMART" id="SM01388">
    <property type="entry name" value="Mob1_phocein"/>
    <property type="match status" value="1"/>
</dbReference>
<keyword evidence="3" id="KW-0418">Kinase</keyword>
<dbReference type="AlphaFoldDB" id="A0A1C7MLF3"/>
<dbReference type="PANTHER" id="PTHR22599">
    <property type="entry name" value="MPS ONE BINDER KINASE ACTIVATOR-LIKE MOB"/>
    <property type="match status" value="1"/>
</dbReference>
<dbReference type="EMBL" id="LUGG01000002">
    <property type="protein sequence ID" value="OBZ77701.1"/>
    <property type="molecule type" value="Genomic_DNA"/>
</dbReference>
<gene>
    <name evidence="3" type="primary">Mob4</name>
    <name evidence="3" type="ORF">A0H81_02412</name>
</gene>
<feature type="binding site" evidence="1">
    <location>
        <position position="117"/>
    </location>
    <ligand>
        <name>Zn(2+)</name>
        <dbReference type="ChEBI" id="CHEBI:29105"/>
    </ligand>
</feature>
<organism evidence="3 4">
    <name type="scientific">Grifola frondosa</name>
    <name type="common">Maitake</name>
    <name type="synonym">Polyporus frondosus</name>
    <dbReference type="NCBI Taxonomy" id="5627"/>
    <lineage>
        <taxon>Eukaryota</taxon>
        <taxon>Fungi</taxon>
        <taxon>Dikarya</taxon>
        <taxon>Basidiomycota</taxon>
        <taxon>Agaricomycotina</taxon>
        <taxon>Agaricomycetes</taxon>
        <taxon>Polyporales</taxon>
        <taxon>Grifolaceae</taxon>
        <taxon>Grifola</taxon>
    </lineage>
</organism>
<evidence type="ECO:0000313" key="4">
    <source>
        <dbReference type="Proteomes" id="UP000092993"/>
    </source>
</evidence>
<evidence type="ECO:0000313" key="3">
    <source>
        <dbReference type="EMBL" id="OBZ77701.1"/>
    </source>
</evidence>
<dbReference type="Pfam" id="PF03637">
    <property type="entry name" value="Mob1_phocein"/>
    <property type="match status" value="1"/>
</dbReference>
<sequence length="238" mass="26468">MTIAIQRPLKGSRISSFYPVKSLPPLSSLDSAFQLQEYISLLIRLDVHDVEAIVSIPGKADSKEGVNNDEQKREEKEAEKEAGSNVTVDEACWIYEQLRRLAQDLSHPLITMLQQECTRGTCPEMKAGEWLYLCVAHGNEGTMEQCCAIDYILHTLDSATALLNSPRAFPSRLSIPKRLTAISRRSHAALGVSSPTLTSTTVKRLSKQRQSPHSTRAFLHSLPNSISYPLNSSSYRRG</sequence>
<comment type="caution">
    <text evidence="3">The sequence shown here is derived from an EMBL/GenBank/DDBJ whole genome shotgun (WGS) entry which is preliminary data.</text>
</comment>
<dbReference type="InterPro" id="IPR036703">
    <property type="entry name" value="MOB_kinase_act_sf"/>
</dbReference>
<protein>
    <submittedName>
        <fullName evidence="3">MOB kinase activator-like 4</fullName>
    </submittedName>
</protein>
<keyword evidence="1" id="KW-0862">Zinc</keyword>
<dbReference type="Gene3D" id="1.20.140.30">
    <property type="entry name" value="MOB kinase activator"/>
    <property type="match status" value="1"/>
</dbReference>
<keyword evidence="3" id="KW-0808">Transferase</keyword>
<reference evidence="3 4" key="1">
    <citation type="submission" date="2016-03" db="EMBL/GenBank/DDBJ databases">
        <title>Whole genome sequencing of Grifola frondosa 9006-11.</title>
        <authorList>
            <person name="Min B."/>
            <person name="Park H."/>
            <person name="Kim J.-G."/>
            <person name="Cho H."/>
            <person name="Oh Y.-L."/>
            <person name="Kong W.-S."/>
            <person name="Choi I.-G."/>
        </authorList>
    </citation>
    <scope>NUCLEOTIDE SEQUENCE [LARGE SCALE GENOMIC DNA]</scope>
    <source>
        <strain evidence="3 4">9006-11</strain>
    </source>
</reference>
<keyword evidence="4" id="KW-1185">Reference proteome</keyword>
<dbReference type="OMA" id="AISRRSH"/>
<accession>A0A1C7MLF3</accession>
<feature type="compositionally biased region" description="Basic and acidic residues" evidence="2">
    <location>
        <begin position="61"/>
        <end position="82"/>
    </location>
</feature>
<evidence type="ECO:0000256" key="1">
    <source>
        <dbReference type="PIRSR" id="PIRSR605301-1"/>
    </source>
</evidence>
<dbReference type="OrthoDB" id="10262609at2759"/>
<evidence type="ECO:0000256" key="2">
    <source>
        <dbReference type="SAM" id="MobiDB-lite"/>
    </source>
</evidence>
<dbReference type="GO" id="GO:0016301">
    <property type="term" value="F:kinase activity"/>
    <property type="evidence" value="ECO:0007669"/>
    <property type="project" value="UniProtKB-KW"/>
</dbReference>
<dbReference type="STRING" id="5627.A0A1C7MLF3"/>
<proteinExistence type="predicted"/>
<feature type="binding site" evidence="1">
    <location>
        <position position="122"/>
    </location>
    <ligand>
        <name>Zn(2+)</name>
        <dbReference type="ChEBI" id="CHEBI:29105"/>
    </ligand>
</feature>
<keyword evidence="1" id="KW-0479">Metal-binding</keyword>
<feature type="region of interest" description="Disordered" evidence="2">
    <location>
        <begin position="61"/>
        <end position="83"/>
    </location>
</feature>
<dbReference type="Proteomes" id="UP000092993">
    <property type="component" value="Unassembled WGS sequence"/>
</dbReference>
<dbReference type="InterPro" id="IPR005301">
    <property type="entry name" value="MOB_kinase_act_fam"/>
</dbReference>
<name>A0A1C7MLF3_GRIFR</name>
<dbReference type="SUPFAM" id="SSF101152">
    <property type="entry name" value="Mob1/phocein"/>
    <property type="match status" value="1"/>
</dbReference>